<keyword evidence="7 9" id="KW-1133">Transmembrane helix</keyword>
<dbReference type="InterPro" id="IPR003352">
    <property type="entry name" value="PTS_EIIC"/>
</dbReference>
<evidence type="ECO:0000313" key="11">
    <source>
        <dbReference type="EMBL" id="MPM46370.1"/>
    </source>
</evidence>
<gene>
    <name evidence="11" type="primary">gmuC_4</name>
    <name evidence="11" type="ORF">SDC9_93069</name>
</gene>
<feature type="transmembrane region" description="Helical" evidence="9">
    <location>
        <begin position="113"/>
        <end position="136"/>
    </location>
</feature>
<organism evidence="11">
    <name type="scientific">bioreactor metagenome</name>
    <dbReference type="NCBI Taxonomy" id="1076179"/>
    <lineage>
        <taxon>unclassified sequences</taxon>
        <taxon>metagenomes</taxon>
        <taxon>ecological metagenomes</taxon>
    </lineage>
</organism>
<proteinExistence type="predicted"/>
<dbReference type="EMBL" id="VSSQ01011248">
    <property type="protein sequence ID" value="MPM46370.1"/>
    <property type="molecule type" value="Genomic_DNA"/>
</dbReference>
<evidence type="ECO:0000256" key="5">
    <source>
        <dbReference type="ARBA" id="ARBA00022683"/>
    </source>
</evidence>
<accession>A0A644ZZG6</accession>
<keyword evidence="3" id="KW-1003">Cell membrane</keyword>
<dbReference type="PROSITE" id="PS51105">
    <property type="entry name" value="PTS_EIIC_TYPE_3"/>
    <property type="match status" value="1"/>
</dbReference>
<evidence type="ECO:0000256" key="2">
    <source>
        <dbReference type="ARBA" id="ARBA00022448"/>
    </source>
</evidence>
<dbReference type="GO" id="GO:0005886">
    <property type="term" value="C:plasma membrane"/>
    <property type="evidence" value="ECO:0007669"/>
    <property type="project" value="UniProtKB-SubCell"/>
</dbReference>
<comment type="subcellular location">
    <subcellularLocation>
        <location evidence="1">Cell membrane</location>
        <topology evidence="1">Multi-pass membrane protein</topology>
    </subcellularLocation>
</comment>
<evidence type="ECO:0000256" key="6">
    <source>
        <dbReference type="ARBA" id="ARBA00022692"/>
    </source>
</evidence>
<evidence type="ECO:0000256" key="4">
    <source>
        <dbReference type="ARBA" id="ARBA00022597"/>
    </source>
</evidence>
<feature type="domain" description="PTS EIIC type-3" evidence="10">
    <location>
        <begin position="1"/>
        <end position="303"/>
    </location>
</feature>
<feature type="transmembrane region" description="Helical" evidence="9">
    <location>
        <begin position="170"/>
        <end position="197"/>
    </location>
</feature>
<comment type="caution">
    <text evidence="11">The sequence shown here is derived from an EMBL/GenBank/DDBJ whole genome shotgun (WGS) entry which is preliminary data.</text>
</comment>
<evidence type="ECO:0000256" key="3">
    <source>
        <dbReference type="ARBA" id="ARBA00022475"/>
    </source>
</evidence>
<keyword evidence="6 9" id="KW-0812">Transmembrane</keyword>
<dbReference type="GO" id="GO:0009401">
    <property type="term" value="P:phosphoenolpyruvate-dependent sugar phosphotransferase system"/>
    <property type="evidence" value="ECO:0007669"/>
    <property type="project" value="UniProtKB-KW"/>
</dbReference>
<dbReference type="Pfam" id="PF02378">
    <property type="entry name" value="PTS_EIIC"/>
    <property type="match status" value="1"/>
</dbReference>
<reference evidence="11" key="1">
    <citation type="submission" date="2019-08" db="EMBL/GenBank/DDBJ databases">
        <authorList>
            <person name="Kucharzyk K."/>
            <person name="Murdoch R.W."/>
            <person name="Higgins S."/>
            <person name="Loffler F."/>
        </authorList>
    </citation>
    <scope>NUCLEOTIDE SEQUENCE</scope>
</reference>
<dbReference type="PANTHER" id="PTHR33989">
    <property type="match status" value="1"/>
</dbReference>
<dbReference type="GO" id="GO:1901264">
    <property type="term" value="P:carbohydrate derivative transport"/>
    <property type="evidence" value="ECO:0007669"/>
    <property type="project" value="TreeGrafter"/>
</dbReference>
<dbReference type="InterPro" id="IPR051088">
    <property type="entry name" value="PTS_Sugar-EIIC/EIIB"/>
</dbReference>
<feature type="transmembrane region" description="Helical" evidence="9">
    <location>
        <begin position="68"/>
        <end position="93"/>
    </location>
</feature>
<feature type="transmembrane region" description="Helical" evidence="9">
    <location>
        <begin position="27"/>
        <end position="48"/>
    </location>
</feature>
<keyword evidence="8 9" id="KW-0472">Membrane</keyword>
<sequence>MILFLITTAPASYYQLADNTTISAMSTTYLGAAGLFTAILVSLLSVEITRFCQSHNLTIQMPDGIPPFLADIFNSLVPLLINILVFFGGNIIISMFNPALSIPSLLENLLRAPIAGVNSVPGALLVCFFILAAWCVGVHGMMVVMPLTTPIVLAAFAENAELFANGQTPVFHPIFMTMAIAFLGGTGNTFSFVLLCLRAKSKQLKVFGKASIIPSIFRVSEPVIFGAPIMFNPILMIPFIVGGLLSAVLFWLACTSGLLTSPYLLITGTFPIIINGFIKSLDYRYIIFEIVLAVILLFLWYPFFKVYDAQLLAKEQETDAQEDADRVHALEGVTE</sequence>
<keyword evidence="2" id="KW-0813">Transport</keyword>
<protein>
    <submittedName>
        <fullName evidence="11">PTS system oligo-beta-mannoside-specific EIIC component</fullName>
    </submittedName>
</protein>
<evidence type="ECO:0000256" key="8">
    <source>
        <dbReference type="ARBA" id="ARBA00023136"/>
    </source>
</evidence>
<keyword evidence="5" id="KW-0598">Phosphotransferase system</keyword>
<feature type="transmembrane region" description="Helical" evidence="9">
    <location>
        <begin position="234"/>
        <end position="253"/>
    </location>
</feature>
<name>A0A644ZZG6_9ZZZZ</name>
<dbReference type="GO" id="GO:0008982">
    <property type="term" value="F:protein-N(PI)-phosphohistidine-sugar phosphotransferase activity"/>
    <property type="evidence" value="ECO:0007669"/>
    <property type="project" value="InterPro"/>
</dbReference>
<feature type="transmembrane region" description="Helical" evidence="9">
    <location>
        <begin position="259"/>
        <end position="278"/>
    </location>
</feature>
<evidence type="ECO:0000256" key="7">
    <source>
        <dbReference type="ARBA" id="ARBA00022989"/>
    </source>
</evidence>
<keyword evidence="4" id="KW-0762">Sugar transport</keyword>
<feature type="transmembrane region" description="Helical" evidence="9">
    <location>
        <begin position="143"/>
        <end position="164"/>
    </location>
</feature>
<evidence type="ECO:0000259" key="10">
    <source>
        <dbReference type="PROSITE" id="PS51105"/>
    </source>
</evidence>
<evidence type="ECO:0000256" key="1">
    <source>
        <dbReference type="ARBA" id="ARBA00004651"/>
    </source>
</evidence>
<feature type="transmembrane region" description="Helical" evidence="9">
    <location>
        <begin position="285"/>
        <end position="304"/>
    </location>
</feature>
<evidence type="ECO:0000256" key="9">
    <source>
        <dbReference type="SAM" id="Phobius"/>
    </source>
</evidence>
<dbReference type="PANTHER" id="PTHR33989:SF8">
    <property type="entry name" value="PERMEASE IIC COMPONENT"/>
    <property type="match status" value="1"/>
</dbReference>
<dbReference type="AlphaFoldDB" id="A0A644ZZG6"/>
<dbReference type="InterPro" id="IPR004501">
    <property type="entry name" value="PTS_EIIC_3"/>
</dbReference>